<dbReference type="AlphaFoldDB" id="A0A6J6FZ87"/>
<feature type="domain" description="LytR/CpsA/Psr regulator C-terminal" evidence="1">
    <location>
        <begin position="423"/>
        <end position="520"/>
    </location>
</feature>
<evidence type="ECO:0000259" key="1">
    <source>
        <dbReference type="Pfam" id="PF13399"/>
    </source>
</evidence>
<reference evidence="2" key="1">
    <citation type="submission" date="2020-05" db="EMBL/GenBank/DDBJ databases">
        <authorList>
            <person name="Chiriac C."/>
            <person name="Salcher M."/>
            <person name="Ghai R."/>
            <person name="Kavagutti S V."/>
        </authorList>
    </citation>
    <scope>NUCLEOTIDE SEQUENCE</scope>
</reference>
<accession>A0A6J6FZ87</accession>
<dbReference type="Gene3D" id="3.30.70.2390">
    <property type="match status" value="1"/>
</dbReference>
<protein>
    <submittedName>
        <fullName evidence="2">Unannotated protein</fullName>
    </submittedName>
</protein>
<evidence type="ECO:0000313" key="2">
    <source>
        <dbReference type="EMBL" id="CAB4592284.1"/>
    </source>
</evidence>
<name>A0A6J6FZ87_9ZZZZ</name>
<dbReference type="Pfam" id="PF13399">
    <property type="entry name" value="LytR_C"/>
    <property type="match status" value="1"/>
</dbReference>
<gene>
    <name evidence="2" type="ORF">UFOPK1493_03806</name>
</gene>
<dbReference type="EMBL" id="CAEZSR010000241">
    <property type="protein sequence ID" value="CAB4592284.1"/>
    <property type="molecule type" value="Genomic_DNA"/>
</dbReference>
<proteinExistence type="predicted"/>
<organism evidence="2">
    <name type="scientific">freshwater metagenome</name>
    <dbReference type="NCBI Taxonomy" id="449393"/>
    <lineage>
        <taxon>unclassified sequences</taxon>
        <taxon>metagenomes</taxon>
        <taxon>ecological metagenomes</taxon>
    </lineage>
</organism>
<dbReference type="InterPro" id="IPR027381">
    <property type="entry name" value="LytR/CpsA/Psr_C"/>
</dbReference>
<sequence>MSDMDLLEAARPDVAPLTDDERQWLRSQVFEESPTAPAAGPTETAYRATPVVLSAGGQERTQGSWPARALTIAAAVIALVGLSGLWMAARPDGAEDEPAASAPPASTSLVPAAAPLWYQPIRSVLPDGFDQIVLTDASAQSLSFKAFRTGTRQLLEMSIGWPGTEGRKNTSEVVTFTDTRGDYYESTSAVTLITNDQRIVSVRCGLSPIGGGAVGSASMADSRRDYCGPGFDNLGLDPASRRDLTVRFAGAFPSESSIAGFAQPTPPPSESPALLQQLTEFLGVPVEIGGEQAFGVLRNVNLSNPTSARDTEFTVIHGIWPPQVADGANTGAAGSSRFFHYDDVAVALVVTADGTGYHLLTTNLADDHLARLGSLLDLLAASDEQPAGPIGVPDTSPASIVPTSTISVGEGSALAIAMQIDGTVLVVNASGTDGLAASFARALGDNGFTTVDPTNAVDGVINTQSAIYFHDDAPIATYNALSMMDAVPIPFGENLHGQAIPGLTDAMLDSADVIVVLGTDLVSAPWEAASPPLVRQGIGELLVVDASTTPAGSESVAQQVEQLRDDGVAIAGVLPATREVEEAMLMPIEGSTPWTFAVAELTGIDGFDTWTPSLISEPVPPGVRAVLILTDQ</sequence>